<dbReference type="Gene3D" id="3.40.50.150">
    <property type="entry name" value="Vaccinia Virus protein VP39"/>
    <property type="match status" value="1"/>
</dbReference>
<evidence type="ECO:0000313" key="1">
    <source>
        <dbReference type="EMBL" id="RJF74830.1"/>
    </source>
</evidence>
<dbReference type="InterPro" id="IPR010342">
    <property type="entry name" value="DUF938"/>
</dbReference>
<gene>
    <name evidence="1" type="ORF">D4Q52_11275</name>
</gene>
<dbReference type="AlphaFoldDB" id="A0A418VFE0"/>
<evidence type="ECO:0000313" key="2">
    <source>
        <dbReference type="Proteomes" id="UP000285523"/>
    </source>
</evidence>
<sequence length="227" mass="24269">MAEYVVEFGKNGRPVEADGRLDAAAFHRNQQAIRDVLARLLHGVTGDVLEAGSGTGQHVVAFARQHPEIVWWPSDIHPQHLSSIAAWRADSGLANIREPRRIDLSDPSWPAEMPSDGGPASLAAMFSANVVHIAPWPVAQGLFAGAARLLRPDGQLVLYGPFKQAGAHTAPSNAAFDASLRAANPAWGVRDVGELEQLANSVGLRLVETIAMPANNLILRFARSGES</sequence>
<dbReference type="PANTHER" id="PTHR20974:SF0">
    <property type="entry name" value="UPF0585 PROTEIN CG18661"/>
    <property type="match status" value="1"/>
</dbReference>
<proteinExistence type="predicted"/>
<dbReference type="Pfam" id="PF06080">
    <property type="entry name" value="DUF938"/>
    <property type="match status" value="1"/>
</dbReference>
<name>A0A418VFE0_RHOPL</name>
<dbReference type="SUPFAM" id="SSF53335">
    <property type="entry name" value="S-adenosyl-L-methionine-dependent methyltransferases"/>
    <property type="match status" value="1"/>
</dbReference>
<protein>
    <submittedName>
        <fullName evidence="1">DUF938 domain-containing protein</fullName>
    </submittedName>
</protein>
<accession>A0A418VFE0</accession>
<dbReference type="Proteomes" id="UP000285523">
    <property type="component" value="Unassembled WGS sequence"/>
</dbReference>
<reference evidence="1 2" key="1">
    <citation type="submission" date="2018-09" db="EMBL/GenBank/DDBJ databases">
        <title>Draft genome sequence of Rhodopseudomonas palustris 2.1.18.</title>
        <authorList>
            <person name="Robertson S.L."/>
            <person name="Meyer T.E."/>
            <person name="Kyndt J.A."/>
        </authorList>
    </citation>
    <scope>NUCLEOTIDE SEQUENCE [LARGE SCALE GENOMIC DNA]</scope>
    <source>
        <strain evidence="1 2">2.1.18</strain>
    </source>
</reference>
<dbReference type="RefSeq" id="WP_119856783.1">
    <property type="nucleotide sequence ID" value="NZ_QYYD01000010.1"/>
</dbReference>
<dbReference type="OrthoDB" id="5525831at2"/>
<organism evidence="1 2">
    <name type="scientific">Rhodopseudomonas palustris</name>
    <dbReference type="NCBI Taxonomy" id="1076"/>
    <lineage>
        <taxon>Bacteria</taxon>
        <taxon>Pseudomonadati</taxon>
        <taxon>Pseudomonadota</taxon>
        <taxon>Alphaproteobacteria</taxon>
        <taxon>Hyphomicrobiales</taxon>
        <taxon>Nitrobacteraceae</taxon>
        <taxon>Rhodopseudomonas</taxon>
    </lineage>
</organism>
<dbReference type="EMBL" id="QYYD01000010">
    <property type="protein sequence ID" value="RJF74830.1"/>
    <property type="molecule type" value="Genomic_DNA"/>
</dbReference>
<dbReference type="PANTHER" id="PTHR20974">
    <property type="entry name" value="UPF0585 PROTEIN CG18661"/>
    <property type="match status" value="1"/>
</dbReference>
<dbReference type="InterPro" id="IPR029063">
    <property type="entry name" value="SAM-dependent_MTases_sf"/>
</dbReference>
<comment type="caution">
    <text evidence="1">The sequence shown here is derived from an EMBL/GenBank/DDBJ whole genome shotgun (WGS) entry which is preliminary data.</text>
</comment>